<evidence type="ECO:0000256" key="5">
    <source>
        <dbReference type="ARBA" id="ARBA00022989"/>
    </source>
</evidence>
<feature type="transmembrane region" description="Helical" evidence="7">
    <location>
        <begin position="39"/>
        <end position="60"/>
    </location>
</feature>
<evidence type="ECO:0000313" key="11">
    <source>
        <dbReference type="Proteomes" id="UP001431784"/>
    </source>
</evidence>
<keyword evidence="3" id="KW-1003">Cell membrane</keyword>
<comment type="caution">
    <text evidence="10">The sequence shown here is derived from an EMBL/GenBank/DDBJ whole genome shotgun (WGS) entry which is preliminary data.</text>
</comment>
<feature type="domain" description="ABC transmembrane type-1" evidence="9">
    <location>
        <begin position="97"/>
        <end position="311"/>
    </location>
</feature>
<evidence type="ECO:0000256" key="1">
    <source>
        <dbReference type="ARBA" id="ARBA00004651"/>
    </source>
</evidence>
<name>A0ABT5TCT8_9RHOB</name>
<reference evidence="10" key="1">
    <citation type="submission" date="2023-02" db="EMBL/GenBank/DDBJ databases">
        <title>Description of Roseinatronobacter alkalisoli sp. nov., an alkaliphilic bacerium isolated from soda soil.</title>
        <authorList>
            <person name="Wei W."/>
        </authorList>
    </citation>
    <scope>NUCLEOTIDE SEQUENCE</scope>
    <source>
        <strain evidence="10">HJB301</strain>
    </source>
</reference>
<accession>A0ABT5TCT8</accession>
<dbReference type="Pfam" id="PF00528">
    <property type="entry name" value="BPD_transp_1"/>
    <property type="match status" value="1"/>
</dbReference>
<dbReference type="PANTHER" id="PTHR30193">
    <property type="entry name" value="ABC TRANSPORTER PERMEASE PROTEIN"/>
    <property type="match status" value="1"/>
</dbReference>
<dbReference type="EMBL" id="JAQZSM010000019">
    <property type="protein sequence ID" value="MDD7972816.1"/>
    <property type="molecule type" value="Genomic_DNA"/>
</dbReference>
<feature type="transmembrane region" description="Helical" evidence="7">
    <location>
        <begin position="101"/>
        <end position="122"/>
    </location>
</feature>
<dbReference type="SUPFAM" id="SSF160964">
    <property type="entry name" value="MalF N-terminal region-like"/>
    <property type="match status" value="1"/>
</dbReference>
<keyword evidence="4 7" id="KW-0812">Transmembrane</keyword>
<feature type="region of interest" description="Disordered" evidence="8">
    <location>
        <begin position="1"/>
        <end position="21"/>
    </location>
</feature>
<dbReference type="InterPro" id="IPR035906">
    <property type="entry name" value="MetI-like_sf"/>
</dbReference>
<feature type="transmembrane region" description="Helical" evidence="7">
    <location>
        <begin position="184"/>
        <end position="207"/>
    </location>
</feature>
<dbReference type="Proteomes" id="UP001431784">
    <property type="component" value="Unassembled WGS sequence"/>
</dbReference>
<evidence type="ECO:0000256" key="4">
    <source>
        <dbReference type="ARBA" id="ARBA00022692"/>
    </source>
</evidence>
<dbReference type="SUPFAM" id="SSF161098">
    <property type="entry name" value="MetI-like"/>
    <property type="match status" value="1"/>
</dbReference>
<evidence type="ECO:0000259" key="9">
    <source>
        <dbReference type="PROSITE" id="PS50928"/>
    </source>
</evidence>
<keyword evidence="11" id="KW-1185">Reference proteome</keyword>
<keyword evidence="2 7" id="KW-0813">Transport</keyword>
<feature type="transmembrane region" description="Helical" evidence="7">
    <location>
        <begin position="134"/>
        <end position="154"/>
    </location>
</feature>
<evidence type="ECO:0000256" key="3">
    <source>
        <dbReference type="ARBA" id="ARBA00022475"/>
    </source>
</evidence>
<evidence type="ECO:0000256" key="2">
    <source>
        <dbReference type="ARBA" id="ARBA00022448"/>
    </source>
</evidence>
<dbReference type="PANTHER" id="PTHR30193:SF37">
    <property type="entry name" value="INNER MEMBRANE ABC TRANSPORTER PERMEASE PROTEIN YCJO"/>
    <property type="match status" value="1"/>
</dbReference>
<feature type="transmembrane region" description="Helical" evidence="7">
    <location>
        <begin position="242"/>
        <end position="264"/>
    </location>
</feature>
<protein>
    <submittedName>
        <fullName evidence="10">Sugar ABC transporter permease</fullName>
    </submittedName>
</protein>
<keyword evidence="6 7" id="KW-0472">Membrane</keyword>
<dbReference type="CDD" id="cd06261">
    <property type="entry name" value="TM_PBP2"/>
    <property type="match status" value="1"/>
</dbReference>
<keyword evidence="5 7" id="KW-1133">Transmembrane helix</keyword>
<dbReference type="Gene3D" id="1.10.3720.10">
    <property type="entry name" value="MetI-like"/>
    <property type="match status" value="1"/>
</dbReference>
<proteinExistence type="inferred from homology"/>
<evidence type="ECO:0000256" key="8">
    <source>
        <dbReference type="SAM" id="MobiDB-lite"/>
    </source>
</evidence>
<sequence length="321" mass="36356">MTDSTAGTEARQTPVHRPARRRSAPPVRSLWSRITEYRAAYVFILPSIILLALFMVVPLVHSIVMSFHNWNGITAPEYIGMANYERLFSERRFGQAIQNNLIFLVLFTSCTLVLGFLSAVAISRRMRFWRFYRFAFFVPYVLVTAVIAVLWGQIYEPSHGILNTALRAVGLDSLTQLWLGNHRITMYSIVAIAIWQISGFTMLLYLAAMEGIDQEIHDAATIDGVNAWQRCIYIIAPMVKQITFVLIMLQIIASLKTFDLIWVLTKGGPFYASEVMGTYLYRAAFEQQQFGYASAVALVMTVIVMAVTIVYLALTNLPNKK</sequence>
<evidence type="ECO:0000313" key="10">
    <source>
        <dbReference type="EMBL" id="MDD7972816.1"/>
    </source>
</evidence>
<comment type="similarity">
    <text evidence="7">Belongs to the binding-protein-dependent transport system permease family.</text>
</comment>
<gene>
    <name evidence="10" type="ORF">PUT78_17105</name>
</gene>
<dbReference type="PROSITE" id="PS50928">
    <property type="entry name" value="ABC_TM1"/>
    <property type="match status" value="1"/>
</dbReference>
<comment type="subcellular location">
    <subcellularLocation>
        <location evidence="1 7">Cell membrane</location>
        <topology evidence="1 7">Multi-pass membrane protein</topology>
    </subcellularLocation>
</comment>
<evidence type="ECO:0000256" key="6">
    <source>
        <dbReference type="ARBA" id="ARBA00023136"/>
    </source>
</evidence>
<feature type="transmembrane region" description="Helical" evidence="7">
    <location>
        <begin position="290"/>
        <end position="314"/>
    </location>
</feature>
<organism evidence="10 11">
    <name type="scientific">Roseinatronobacter alkalisoli</name>
    <dbReference type="NCBI Taxonomy" id="3028235"/>
    <lineage>
        <taxon>Bacteria</taxon>
        <taxon>Pseudomonadati</taxon>
        <taxon>Pseudomonadota</taxon>
        <taxon>Alphaproteobacteria</taxon>
        <taxon>Rhodobacterales</taxon>
        <taxon>Paracoccaceae</taxon>
        <taxon>Roseinatronobacter</taxon>
    </lineage>
</organism>
<dbReference type="InterPro" id="IPR051393">
    <property type="entry name" value="ABC_transporter_permease"/>
</dbReference>
<evidence type="ECO:0000256" key="7">
    <source>
        <dbReference type="RuleBase" id="RU363032"/>
    </source>
</evidence>
<feature type="compositionally biased region" description="Polar residues" evidence="8">
    <location>
        <begin position="1"/>
        <end position="11"/>
    </location>
</feature>
<dbReference type="RefSeq" id="WP_274353491.1">
    <property type="nucleotide sequence ID" value="NZ_JAQZSM010000019.1"/>
</dbReference>
<dbReference type="InterPro" id="IPR000515">
    <property type="entry name" value="MetI-like"/>
</dbReference>